<organism evidence="2 3">
    <name type="scientific">Klebsiella pneumoniae</name>
    <dbReference type="NCBI Taxonomy" id="573"/>
    <lineage>
        <taxon>Bacteria</taxon>
        <taxon>Pseudomonadati</taxon>
        <taxon>Pseudomonadota</taxon>
        <taxon>Gammaproteobacteria</taxon>
        <taxon>Enterobacterales</taxon>
        <taxon>Enterobacteriaceae</taxon>
        <taxon>Klebsiella/Raoultella group</taxon>
        <taxon>Klebsiella</taxon>
        <taxon>Klebsiella pneumoniae complex</taxon>
    </lineage>
</organism>
<dbReference type="Pfam" id="PF00975">
    <property type="entry name" value="Thioesterase"/>
    <property type="match status" value="1"/>
</dbReference>
<feature type="non-terminal residue" evidence="2">
    <location>
        <position position="1"/>
    </location>
</feature>
<dbReference type="InterPro" id="IPR029058">
    <property type="entry name" value="AB_hydrolase_fold"/>
</dbReference>
<gene>
    <name evidence="2" type="ORF">Q6294_30370</name>
</gene>
<sequence length="89" mass="9643">PYRLLGWSLGGTLAVLVASELEKQGQRVSLLGLVDSFIPAPQPLLEDGDWREGMPAFLRQTLGVHTDAAFLAERLPQAEPDLATLTGLF</sequence>
<evidence type="ECO:0000313" key="3">
    <source>
        <dbReference type="Proteomes" id="UP001244490"/>
    </source>
</evidence>
<name>A0AAW8AVI1_KLEPN</name>
<feature type="non-terminal residue" evidence="2">
    <location>
        <position position="89"/>
    </location>
</feature>
<protein>
    <submittedName>
        <fullName evidence="2">Thioesterase domain-containing protein</fullName>
    </submittedName>
</protein>
<dbReference type="Proteomes" id="UP001244490">
    <property type="component" value="Unassembled WGS sequence"/>
</dbReference>
<accession>A0AAW8AVI1</accession>
<reference evidence="2" key="1">
    <citation type="submission" date="2023-07" db="EMBL/GenBank/DDBJ databases">
        <authorList>
            <person name="Peng Z."/>
        </authorList>
    </citation>
    <scope>NUCLEOTIDE SEQUENCE</scope>
    <source>
        <strain evidence="2">KP219</strain>
    </source>
</reference>
<dbReference type="AlphaFoldDB" id="A0AAW8AVI1"/>
<comment type="caution">
    <text evidence="2">The sequence shown here is derived from an EMBL/GenBank/DDBJ whole genome shotgun (WGS) entry which is preliminary data.</text>
</comment>
<dbReference type="SUPFAM" id="SSF53474">
    <property type="entry name" value="alpha/beta-Hydrolases"/>
    <property type="match status" value="1"/>
</dbReference>
<dbReference type="Gene3D" id="3.40.50.1820">
    <property type="entry name" value="alpha/beta hydrolase"/>
    <property type="match status" value="1"/>
</dbReference>
<dbReference type="InterPro" id="IPR001031">
    <property type="entry name" value="Thioesterase"/>
</dbReference>
<evidence type="ECO:0000259" key="1">
    <source>
        <dbReference type="Pfam" id="PF00975"/>
    </source>
</evidence>
<feature type="domain" description="Thioesterase" evidence="1">
    <location>
        <begin position="1"/>
        <end position="40"/>
    </location>
</feature>
<proteinExistence type="predicted"/>
<dbReference type="EMBL" id="JAUUIA010000501">
    <property type="protein sequence ID" value="MDP0971249.1"/>
    <property type="molecule type" value="Genomic_DNA"/>
</dbReference>
<dbReference type="RefSeq" id="WP_305202393.1">
    <property type="nucleotide sequence ID" value="NZ_JAUUIA010000501.1"/>
</dbReference>
<evidence type="ECO:0000313" key="2">
    <source>
        <dbReference type="EMBL" id="MDP0971249.1"/>
    </source>
</evidence>